<protein>
    <submittedName>
        <fullName evidence="2">Uncharacterized protein</fullName>
    </submittedName>
</protein>
<gene>
    <name evidence="2" type="ORF">DPMN_096243</name>
</gene>
<dbReference type="AlphaFoldDB" id="A0A9D4R3H2"/>
<organism evidence="2 3">
    <name type="scientific">Dreissena polymorpha</name>
    <name type="common">Zebra mussel</name>
    <name type="synonym">Mytilus polymorpha</name>
    <dbReference type="NCBI Taxonomy" id="45954"/>
    <lineage>
        <taxon>Eukaryota</taxon>
        <taxon>Metazoa</taxon>
        <taxon>Spiralia</taxon>
        <taxon>Lophotrochozoa</taxon>
        <taxon>Mollusca</taxon>
        <taxon>Bivalvia</taxon>
        <taxon>Autobranchia</taxon>
        <taxon>Heteroconchia</taxon>
        <taxon>Euheterodonta</taxon>
        <taxon>Imparidentia</taxon>
        <taxon>Neoheterodontei</taxon>
        <taxon>Myida</taxon>
        <taxon>Dreissenoidea</taxon>
        <taxon>Dreissenidae</taxon>
        <taxon>Dreissena</taxon>
    </lineage>
</organism>
<name>A0A9D4R3H2_DREPO</name>
<evidence type="ECO:0000313" key="3">
    <source>
        <dbReference type="Proteomes" id="UP000828390"/>
    </source>
</evidence>
<keyword evidence="3" id="KW-1185">Reference proteome</keyword>
<reference evidence="2" key="2">
    <citation type="submission" date="2020-11" db="EMBL/GenBank/DDBJ databases">
        <authorList>
            <person name="McCartney M.A."/>
            <person name="Auch B."/>
            <person name="Kono T."/>
            <person name="Mallez S."/>
            <person name="Becker A."/>
            <person name="Gohl D.M."/>
            <person name="Silverstein K.A.T."/>
            <person name="Koren S."/>
            <person name="Bechman K.B."/>
            <person name="Herman A."/>
            <person name="Abrahante J.E."/>
            <person name="Garbe J."/>
        </authorList>
    </citation>
    <scope>NUCLEOTIDE SEQUENCE</scope>
    <source>
        <strain evidence="2">Duluth1</strain>
        <tissue evidence="2">Whole animal</tissue>
    </source>
</reference>
<reference evidence="2" key="1">
    <citation type="journal article" date="2019" name="bioRxiv">
        <title>The Genome of the Zebra Mussel, Dreissena polymorpha: A Resource for Invasive Species Research.</title>
        <authorList>
            <person name="McCartney M.A."/>
            <person name="Auch B."/>
            <person name="Kono T."/>
            <person name="Mallez S."/>
            <person name="Zhang Y."/>
            <person name="Obille A."/>
            <person name="Becker A."/>
            <person name="Abrahante J.E."/>
            <person name="Garbe J."/>
            <person name="Badalamenti J.P."/>
            <person name="Herman A."/>
            <person name="Mangelson H."/>
            <person name="Liachko I."/>
            <person name="Sullivan S."/>
            <person name="Sone E.D."/>
            <person name="Koren S."/>
            <person name="Silverstein K.A.T."/>
            <person name="Beckman K.B."/>
            <person name="Gohl D.M."/>
        </authorList>
    </citation>
    <scope>NUCLEOTIDE SEQUENCE</scope>
    <source>
        <strain evidence="2">Duluth1</strain>
        <tissue evidence="2">Whole animal</tissue>
    </source>
</reference>
<evidence type="ECO:0000313" key="2">
    <source>
        <dbReference type="EMBL" id="KAH3853711.1"/>
    </source>
</evidence>
<feature type="region of interest" description="Disordered" evidence="1">
    <location>
        <begin position="1"/>
        <end position="22"/>
    </location>
</feature>
<dbReference type="EMBL" id="JAIWYP010000003">
    <property type="protein sequence ID" value="KAH3853711.1"/>
    <property type="molecule type" value="Genomic_DNA"/>
</dbReference>
<comment type="caution">
    <text evidence="2">The sequence shown here is derived from an EMBL/GenBank/DDBJ whole genome shotgun (WGS) entry which is preliminary data.</text>
</comment>
<evidence type="ECO:0000256" key="1">
    <source>
        <dbReference type="SAM" id="MobiDB-lite"/>
    </source>
</evidence>
<feature type="compositionally biased region" description="Basic and acidic residues" evidence="1">
    <location>
        <begin position="8"/>
        <end position="22"/>
    </location>
</feature>
<accession>A0A9D4R3H2</accession>
<dbReference type="Proteomes" id="UP000828390">
    <property type="component" value="Unassembled WGS sequence"/>
</dbReference>
<sequence>MPEEIDIQSDKPRVSDKTHEVEKLSNRACSSRILTTTCHSLQETQVQLPIPVRVTERSDNIPTRDW</sequence>
<proteinExistence type="predicted"/>